<dbReference type="Proteomes" id="UP000035058">
    <property type="component" value="Unassembled WGS sequence"/>
</dbReference>
<reference evidence="3 4" key="1">
    <citation type="submission" date="2012-08" db="EMBL/GenBank/DDBJ databases">
        <title>Whole genome shotgun sequence of Gordonia namibiensis NBRC 108229.</title>
        <authorList>
            <person name="Isaki-Nakamura S."/>
            <person name="Hosoyama A."/>
            <person name="Tsuchikane K."/>
            <person name="Katsumata H."/>
            <person name="Baba S."/>
            <person name="Yamazaki S."/>
            <person name="Fujita N."/>
        </authorList>
    </citation>
    <scope>NUCLEOTIDE SEQUENCE [LARGE SCALE GENOMIC DNA]</scope>
    <source>
        <strain evidence="3 4">NBRC 108229</strain>
    </source>
</reference>
<proteinExistence type="predicted"/>
<evidence type="ECO:0000313" key="4">
    <source>
        <dbReference type="Proteomes" id="UP000035058"/>
    </source>
</evidence>
<dbReference type="FunFam" id="3.40.50.880:FF:000003">
    <property type="entry name" value="Anthranilate synthase component II"/>
    <property type="match status" value="1"/>
</dbReference>
<dbReference type="PRINTS" id="PR00097">
    <property type="entry name" value="ANTSNTHASEII"/>
</dbReference>
<dbReference type="AlphaFoldDB" id="K6WSE4"/>
<dbReference type="InterPro" id="IPR006221">
    <property type="entry name" value="TrpG/PapA_dom"/>
</dbReference>
<organism evidence="3 4">
    <name type="scientific">Gordonia namibiensis NBRC 108229</name>
    <dbReference type="NCBI Taxonomy" id="1208314"/>
    <lineage>
        <taxon>Bacteria</taxon>
        <taxon>Bacillati</taxon>
        <taxon>Actinomycetota</taxon>
        <taxon>Actinomycetes</taxon>
        <taxon>Mycobacteriales</taxon>
        <taxon>Gordoniaceae</taxon>
        <taxon>Gordonia</taxon>
    </lineage>
</organism>
<keyword evidence="1" id="KW-0315">Glutamine amidotransferase</keyword>
<dbReference type="PANTHER" id="PTHR43418:SF4">
    <property type="entry name" value="MULTIFUNCTIONAL TRYPTOPHAN BIOSYNTHESIS PROTEIN"/>
    <property type="match status" value="1"/>
</dbReference>
<keyword evidence="4" id="KW-1185">Reference proteome</keyword>
<dbReference type="NCBIfam" id="TIGR00566">
    <property type="entry name" value="trpG_papA"/>
    <property type="match status" value="1"/>
</dbReference>
<dbReference type="EMBL" id="BAHE01000052">
    <property type="protein sequence ID" value="GAC02306.1"/>
    <property type="molecule type" value="Genomic_DNA"/>
</dbReference>
<comment type="caution">
    <text evidence="3">The sequence shown here is derived from an EMBL/GenBank/DDBJ whole genome shotgun (WGS) entry which is preliminary data.</text>
</comment>
<sequence>MLYRSSGRTRARDSANVVETDRPGVGNTRLLRYLTRSLTEVPAFGGSLFCVSRILVIDNYDSFVYNLVQYLGQLGVEAVVWRNDDPRLTPWDTEHLREAVSGFDGVLLSPGPGTPQRAGATMPMVEVAAAEELPLLGVCLGHQAIGAAFGGTVDRAPELLHGKTSLVFHDDKGVLAGLPDPFTATRYHSLTVLPETIPDELVVTGRTESGIVMAMAHRELPIHGVQFHPESVLTQGGHRMLANWLKTCGIEIDETRVAALEAEMASAVG</sequence>
<feature type="domain" description="Glutamine amidotransferase" evidence="2">
    <location>
        <begin position="55"/>
        <end position="246"/>
    </location>
</feature>
<evidence type="ECO:0000256" key="1">
    <source>
        <dbReference type="ARBA" id="ARBA00022962"/>
    </source>
</evidence>
<dbReference type="Gene3D" id="3.40.50.880">
    <property type="match status" value="1"/>
</dbReference>
<dbReference type="SUPFAM" id="SSF52317">
    <property type="entry name" value="Class I glutamine amidotransferase-like"/>
    <property type="match status" value="1"/>
</dbReference>
<dbReference type="GO" id="GO:0005829">
    <property type="term" value="C:cytosol"/>
    <property type="evidence" value="ECO:0007669"/>
    <property type="project" value="TreeGrafter"/>
</dbReference>
<dbReference type="GO" id="GO:0004049">
    <property type="term" value="F:anthranilate synthase activity"/>
    <property type="evidence" value="ECO:0007669"/>
    <property type="project" value="TreeGrafter"/>
</dbReference>
<dbReference type="InterPro" id="IPR050472">
    <property type="entry name" value="Anth_synth/Amidotransfase"/>
</dbReference>
<dbReference type="InterPro" id="IPR017926">
    <property type="entry name" value="GATASE"/>
</dbReference>
<dbReference type="Pfam" id="PF00117">
    <property type="entry name" value="GATase"/>
    <property type="match status" value="1"/>
</dbReference>
<dbReference type="GO" id="GO:0000162">
    <property type="term" value="P:L-tryptophan biosynthetic process"/>
    <property type="evidence" value="ECO:0007669"/>
    <property type="project" value="TreeGrafter"/>
</dbReference>
<protein>
    <submittedName>
        <fullName evidence="3">Anthranilate synthase component II</fullName>
    </submittedName>
</protein>
<dbReference type="NCBIfam" id="NF005849">
    <property type="entry name" value="PRK07765.1"/>
    <property type="match status" value="1"/>
</dbReference>
<dbReference type="PANTHER" id="PTHR43418">
    <property type="entry name" value="MULTIFUNCTIONAL TRYPTOPHAN BIOSYNTHESIS PROTEIN-RELATED"/>
    <property type="match status" value="1"/>
</dbReference>
<dbReference type="PRINTS" id="PR00096">
    <property type="entry name" value="GATASE"/>
</dbReference>
<dbReference type="PROSITE" id="PS51273">
    <property type="entry name" value="GATASE_TYPE_1"/>
    <property type="match status" value="1"/>
</dbReference>
<dbReference type="PRINTS" id="PR00099">
    <property type="entry name" value="CPSGATASE"/>
</dbReference>
<evidence type="ECO:0000313" key="3">
    <source>
        <dbReference type="EMBL" id="GAC02306.1"/>
    </source>
</evidence>
<dbReference type="CDD" id="cd01743">
    <property type="entry name" value="GATase1_Anthranilate_Synthase"/>
    <property type="match status" value="1"/>
</dbReference>
<gene>
    <name evidence="3" type="primary">trpG</name>
    <name evidence="3" type="ORF">GONAM_52_00520</name>
</gene>
<name>K6WSE4_9ACTN</name>
<accession>K6WSE4</accession>
<evidence type="ECO:0000259" key="2">
    <source>
        <dbReference type="Pfam" id="PF00117"/>
    </source>
</evidence>
<dbReference type="InterPro" id="IPR029062">
    <property type="entry name" value="Class_I_gatase-like"/>
</dbReference>